<keyword evidence="9 10" id="KW-0998">Cell outer membrane</keyword>
<evidence type="ECO:0000256" key="1">
    <source>
        <dbReference type="ARBA" id="ARBA00004571"/>
    </source>
</evidence>
<dbReference type="InterPro" id="IPR037066">
    <property type="entry name" value="Plug_dom_sf"/>
</dbReference>
<keyword evidence="8 10" id="KW-0472">Membrane</keyword>
<dbReference type="Pfam" id="PF07715">
    <property type="entry name" value="Plug"/>
    <property type="match status" value="1"/>
</dbReference>
<feature type="domain" description="TonB-dependent receptor plug" evidence="15">
    <location>
        <begin position="49"/>
        <end position="144"/>
    </location>
</feature>
<dbReference type="Pfam" id="PF00593">
    <property type="entry name" value="TonB_dep_Rec_b-barrel"/>
    <property type="match status" value="1"/>
</dbReference>
<dbReference type="AlphaFoldDB" id="A0A4S4NBC1"/>
<keyword evidence="4 10" id="KW-1134">Transmembrane beta strand</keyword>
<evidence type="ECO:0000256" key="9">
    <source>
        <dbReference type="ARBA" id="ARBA00023237"/>
    </source>
</evidence>
<accession>A0A4S4NBC1</accession>
<dbReference type="InterPro" id="IPR039426">
    <property type="entry name" value="TonB-dep_rcpt-like"/>
</dbReference>
<keyword evidence="5 10" id="KW-0812">Transmembrane</keyword>
<dbReference type="Proteomes" id="UP000306602">
    <property type="component" value="Unassembled WGS sequence"/>
</dbReference>
<name>A0A4S4NBC1_9RHOB</name>
<keyword evidence="16" id="KW-0675">Receptor</keyword>
<dbReference type="GO" id="GO:0044718">
    <property type="term" value="P:siderophore transmembrane transport"/>
    <property type="evidence" value="ECO:0007669"/>
    <property type="project" value="TreeGrafter"/>
</dbReference>
<dbReference type="SUPFAM" id="SSF56935">
    <property type="entry name" value="Porins"/>
    <property type="match status" value="1"/>
</dbReference>
<dbReference type="Gene3D" id="2.40.170.20">
    <property type="entry name" value="TonB-dependent receptor, beta-barrel domain"/>
    <property type="match status" value="1"/>
</dbReference>
<dbReference type="InterPro" id="IPR012910">
    <property type="entry name" value="Plug_dom"/>
</dbReference>
<proteinExistence type="inferred from homology"/>
<keyword evidence="3 10" id="KW-0813">Transport</keyword>
<dbReference type="Gene3D" id="2.170.130.10">
    <property type="entry name" value="TonB-dependent receptor, plug domain"/>
    <property type="match status" value="1"/>
</dbReference>
<evidence type="ECO:0000256" key="13">
    <source>
        <dbReference type="SAM" id="SignalP"/>
    </source>
</evidence>
<evidence type="ECO:0000256" key="3">
    <source>
        <dbReference type="ARBA" id="ARBA00022448"/>
    </source>
</evidence>
<dbReference type="EMBL" id="SRKY01000002">
    <property type="protein sequence ID" value="THH36682.1"/>
    <property type="molecule type" value="Genomic_DNA"/>
</dbReference>
<dbReference type="PROSITE" id="PS01156">
    <property type="entry name" value="TONB_DEPENDENT_REC_2"/>
    <property type="match status" value="1"/>
</dbReference>
<evidence type="ECO:0000256" key="7">
    <source>
        <dbReference type="ARBA" id="ARBA00023077"/>
    </source>
</evidence>
<sequence length="661" mass="70912">MRKTHAIAYLAAGIIPGASAAQSMEEDAFLGTIVLEMPSVPGMKEDAISVTSEGLALSNPADLSELFVAEPTIAVGSSIPMSQKVYVNGIEENNLAISIDGARQNNKVFHHNTTTLIDPALLKAARVDPGVAPADAGPGALGGALAYETMDASDLLSDGQTAGGRYKVEYDSNGDITSHNLTMFGRQGGFEYLGFFKTADGGLREDGHGADIIGSGTDLLSGLGKVAYEAKSGDRIELSYERVIDDENRPYRANIGAILVGRPLPSTRPYELDRTNLVLSYSDTTPTAVWNPTARLAYSGTELFNDESDLTTNQSIRGETASFSGEFSNRFQLGWGEVNAGVDFYSDEGDLEYDDLSSTAPVDHTSEKLRNVGVFAQVRMEPDNRTRLSFGGRADFQHFEGTDGSTQLESGVSGNVSGEYDLTDALTISAGYSHVWGGLELAENYILNSAWTYPTDGIDPTTADNLYLAASYSVGAWVIDGKVFGTNIDDARAASYGGGPGLSVDVESRGFEIGVGTAWENGFFRAGFARIDTSINGRAADSYTGNYLTMPMGDFLTFQVAHRLDNGLLLGGDLQVALDFDDTYDETTGGRGPEIDGYTVANAFMEYSPKRMDNLTLRAEVNNIFDAQYVSRATYGQEFVGVVEPLYEPGRSIRLSAEILF</sequence>
<keyword evidence="17" id="KW-1185">Reference proteome</keyword>
<dbReference type="PROSITE" id="PS52016">
    <property type="entry name" value="TONB_DEPENDENT_REC_3"/>
    <property type="match status" value="1"/>
</dbReference>
<dbReference type="PANTHER" id="PTHR30069:SF41">
    <property type="entry name" value="HEME_HEMOPEXIN UTILIZATION PROTEIN C"/>
    <property type="match status" value="1"/>
</dbReference>
<gene>
    <name evidence="16" type="ORF">E4Z66_06945</name>
</gene>
<evidence type="ECO:0000256" key="12">
    <source>
        <dbReference type="RuleBase" id="RU003357"/>
    </source>
</evidence>
<dbReference type="InterPro" id="IPR000531">
    <property type="entry name" value="Beta-barrel_TonB"/>
</dbReference>
<evidence type="ECO:0000256" key="2">
    <source>
        <dbReference type="ARBA" id="ARBA00009810"/>
    </source>
</evidence>
<feature type="chain" id="PRO_5020418408" evidence="13">
    <location>
        <begin position="21"/>
        <end position="661"/>
    </location>
</feature>
<evidence type="ECO:0000256" key="11">
    <source>
        <dbReference type="PROSITE-ProRule" id="PRU10144"/>
    </source>
</evidence>
<feature type="short sequence motif" description="TonB C-terminal box" evidence="11">
    <location>
        <begin position="644"/>
        <end position="661"/>
    </location>
</feature>
<evidence type="ECO:0000256" key="5">
    <source>
        <dbReference type="ARBA" id="ARBA00022692"/>
    </source>
</evidence>
<evidence type="ECO:0000259" key="14">
    <source>
        <dbReference type="Pfam" id="PF00593"/>
    </source>
</evidence>
<evidence type="ECO:0000259" key="15">
    <source>
        <dbReference type="Pfam" id="PF07715"/>
    </source>
</evidence>
<dbReference type="InterPro" id="IPR036942">
    <property type="entry name" value="Beta-barrel_TonB_sf"/>
</dbReference>
<evidence type="ECO:0000313" key="16">
    <source>
        <dbReference type="EMBL" id="THH36682.1"/>
    </source>
</evidence>
<evidence type="ECO:0000256" key="6">
    <source>
        <dbReference type="ARBA" id="ARBA00022729"/>
    </source>
</evidence>
<dbReference type="PANTHER" id="PTHR30069">
    <property type="entry name" value="TONB-DEPENDENT OUTER MEMBRANE RECEPTOR"/>
    <property type="match status" value="1"/>
</dbReference>
<comment type="similarity">
    <text evidence="2 10 12">Belongs to the TonB-dependent receptor family.</text>
</comment>
<dbReference type="GO" id="GO:0009279">
    <property type="term" value="C:cell outer membrane"/>
    <property type="evidence" value="ECO:0007669"/>
    <property type="project" value="UniProtKB-SubCell"/>
</dbReference>
<dbReference type="GO" id="GO:0015344">
    <property type="term" value="F:siderophore uptake transmembrane transporter activity"/>
    <property type="evidence" value="ECO:0007669"/>
    <property type="project" value="TreeGrafter"/>
</dbReference>
<feature type="signal peptide" evidence="13">
    <location>
        <begin position="1"/>
        <end position="20"/>
    </location>
</feature>
<organism evidence="16 17">
    <name type="scientific">Aliishimia ponticola</name>
    <dbReference type="NCBI Taxonomy" id="2499833"/>
    <lineage>
        <taxon>Bacteria</taxon>
        <taxon>Pseudomonadati</taxon>
        <taxon>Pseudomonadota</taxon>
        <taxon>Alphaproteobacteria</taxon>
        <taxon>Rhodobacterales</taxon>
        <taxon>Paracoccaceae</taxon>
        <taxon>Aliishimia</taxon>
    </lineage>
</organism>
<evidence type="ECO:0000313" key="17">
    <source>
        <dbReference type="Proteomes" id="UP000306602"/>
    </source>
</evidence>
<feature type="domain" description="TonB-dependent receptor-like beta-barrel" evidence="14">
    <location>
        <begin position="263"/>
        <end position="624"/>
    </location>
</feature>
<dbReference type="OrthoDB" id="9760494at2"/>
<evidence type="ECO:0000256" key="8">
    <source>
        <dbReference type="ARBA" id="ARBA00023136"/>
    </source>
</evidence>
<reference evidence="16 17" key="1">
    <citation type="submission" date="2019-04" db="EMBL/GenBank/DDBJ databases">
        <title>Shimia ponticola sp. nov., isolated from seawater.</title>
        <authorList>
            <person name="Kim Y.-O."/>
            <person name="Yoon J.-H."/>
        </authorList>
    </citation>
    <scope>NUCLEOTIDE SEQUENCE [LARGE SCALE GENOMIC DNA]</scope>
    <source>
        <strain evidence="16 17">MYP11</strain>
    </source>
</reference>
<dbReference type="RefSeq" id="WP_136462283.1">
    <property type="nucleotide sequence ID" value="NZ_SRKY01000002.1"/>
</dbReference>
<keyword evidence="7 12" id="KW-0798">TonB box</keyword>
<protein>
    <submittedName>
        <fullName evidence="16">TonB-dependent receptor</fullName>
    </submittedName>
</protein>
<evidence type="ECO:0000256" key="4">
    <source>
        <dbReference type="ARBA" id="ARBA00022452"/>
    </source>
</evidence>
<comment type="subcellular location">
    <subcellularLocation>
        <location evidence="1 10">Cell outer membrane</location>
        <topology evidence="1 10">Multi-pass membrane protein</topology>
    </subcellularLocation>
</comment>
<evidence type="ECO:0000256" key="10">
    <source>
        <dbReference type="PROSITE-ProRule" id="PRU01360"/>
    </source>
</evidence>
<keyword evidence="6 13" id="KW-0732">Signal</keyword>
<comment type="caution">
    <text evidence="16">The sequence shown here is derived from an EMBL/GenBank/DDBJ whole genome shotgun (WGS) entry which is preliminary data.</text>
</comment>
<dbReference type="InterPro" id="IPR010917">
    <property type="entry name" value="TonB_rcpt_CS"/>
</dbReference>